<sequence length="52" mass="5810">MLNCSTIPCCVKMGLAQLFHVRALPVRESLLLYDLTNSSLVSISLFWCPVIL</sequence>
<proteinExistence type="predicted"/>
<protein>
    <submittedName>
        <fullName evidence="1">Oxysterol-binding protein-related protein 3A</fullName>
    </submittedName>
</protein>
<dbReference type="AlphaFoldDB" id="A0A2P2LDN9"/>
<dbReference type="EMBL" id="GGEC01035590">
    <property type="protein sequence ID" value="MBX16074.1"/>
    <property type="molecule type" value="Transcribed_RNA"/>
</dbReference>
<name>A0A2P2LDN9_RHIMU</name>
<accession>A0A2P2LDN9</accession>
<organism evidence="1">
    <name type="scientific">Rhizophora mucronata</name>
    <name type="common">Asiatic mangrove</name>
    <dbReference type="NCBI Taxonomy" id="61149"/>
    <lineage>
        <taxon>Eukaryota</taxon>
        <taxon>Viridiplantae</taxon>
        <taxon>Streptophyta</taxon>
        <taxon>Embryophyta</taxon>
        <taxon>Tracheophyta</taxon>
        <taxon>Spermatophyta</taxon>
        <taxon>Magnoliopsida</taxon>
        <taxon>eudicotyledons</taxon>
        <taxon>Gunneridae</taxon>
        <taxon>Pentapetalae</taxon>
        <taxon>rosids</taxon>
        <taxon>fabids</taxon>
        <taxon>Malpighiales</taxon>
        <taxon>Rhizophoraceae</taxon>
        <taxon>Rhizophora</taxon>
    </lineage>
</organism>
<evidence type="ECO:0000313" key="1">
    <source>
        <dbReference type="EMBL" id="MBX16074.1"/>
    </source>
</evidence>
<reference evidence="1" key="1">
    <citation type="submission" date="2018-02" db="EMBL/GenBank/DDBJ databases">
        <title>Rhizophora mucronata_Transcriptome.</title>
        <authorList>
            <person name="Meera S.P."/>
            <person name="Sreeshan A."/>
            <person name="Augustine A."/>
        </authorList>
    </citation>
    <scope>NUCLEOTIDE SEQUENCE</scope>
    <source>
        <tissue evidence="1">Leaf</tissue>
    </source>
</reference>